<proteinExistence type="predicted"/>
<feature type="domain" description="UDENN" evidence="2">
    <location>
        <begin position="11"/>
        <end position="646"/>
    </location>
</feature>
<comment type="caution">
    <text evidence="3">The sequence shown here is derived from an EMBL/GenBank/DDBJ whole genome shotgun (WGS) entry which is preliminary data.</text>
</comment>
<dbReference type="InterPro" id="IPR051696">
    <property type="entry name" value="DENN_Domain_GEFs"/>
</dbReference>
<feature type="region of interest" description="Disordered" evidence="1">
    <location>
        <begin position="146"/>
        <end position="165"/>
    </location>
</feature>
<dbReference type="SMART" id="SM00800">
    <property type="entry name" value="uDENN"/>
    <property type="match status" value="1"/>
</dbReference>
<evidence type="ECO:0000313" key="3">
    <source>
        <dbReference type="EMBL" id="KAF0721915.1"/>
    </source>
</evidence>
<gene>
    <name evidence="3" type="ORF">Ae201684_018818</name>
</gene>
<dbReference type="InterPro" id="IPR001194">
    <property type="entry name" value="cDENN_dom"/>
</dbReference>
<evidence type="ECO:0000256" key="1">
    <source>
        <dbReference type="SAM" id="MobiDB-lite"/>
    </source>
</evidence>
<dbReference type="InterPro" id="IPR005113">
    <property type="entry name" value="uDENN_dom"/>
</dbReference>
<dbReference type="Pfam" id="PF02141">
    <property type="entry name" value="DENN"/>
    <property type="match status" value="1"/>
</dbReference>
<evidence type="ECO:0000259" key="2">
    <source>
        <dbReference type="PROSITE" id="PS50211"/>
    </source>
</evidence>
<dbReference type="InterPro" id="IPR005112">
    <property type="entry name" value="dDENN_dom"/>
</dbReference>
<protein>
    <recommendedName>
        <fullName evidence="2">UDENN domain-containing protein</fullName>
    </recommendedName>
</protein>
<evidence type="ECO:0000313" key="4">
    <source>
        <dbReference type="Proteomes" id="UP000481153"/>
    </source>
</evidence>
<dbReference type="Gene3D" id="3.30.450.200">
    <property type="match status" value="1"/>
</dbReference>
<feature type="region of interest" description="Disordered" evidence="1">
    <location>
        <begin position="777"/>
        <end position="809"/>
    </location>
</feature>
<dbReference type="Pfam" id="PF03455">
    <property type="entry name" value="dDENN"/>
    <property type="match status" value="1"/>
</dbReference>
<accession>A0A6G0W4C6</accession>
<dbReference type="SMART" id="SM00799">
    <property type="entry name" value="DENN"/>
    <property type="match status" value="1"/>
</dbReference>
<dbReference type="Gene3D" id="2.30.42.10">
    <property type="match status" value="1"/>
</dbReference>
<name>A0A6G0W4C6_9STRA</name>
<dbReference type="InterPro" id="IPR036034">
    <property type="entry name" value="PDZ_sf"/>
</dbReference>
<dbReference type="GO" id="GO:0031410">
    <property type="term" value="C:cytoplasmic vesicle"/>
    <property type="evidence" value="ECO:0007669"/>
    <property type="project" value="TreeGrafter"/>
</dbReference>
<dbReference type="Gene3D" id="3.40.50.11500">
    <property type="match status" value="1"/>
</dbReference>
<feature type="compositionally biased region" description="Low complexity" evidence="1">
    <location>
        <begin position="153"/>
        <end position="164"/>
    </location>
</feature>
<dbReference type="GO" id="GO:0032483">
    <property type="term" value="P:regulation of Rab protein signal transduction"/>
    <property type="evidence" value="ECO:0007669"/>
    <property type="project" value="TreeGrafter"/>
</dbReference>
<dbReference type="SMART" id="SM00801">
    <property type="entry name" value="dDENN"/>
    <property type="match status" value="1"/>
</dbReference>
<dbReference type="Proteomes" id="UP000481153">
    <property type="component" value="Unassembled WGS sequence"/>
</dbReference>
<dbReference type="PANTHER" id="PTHR12296">
    <property type="entry name" value="DENN DOMAIN-CONTAINING PROTEIN 4"/>
    <property type="match status" value="1"/>
</dbReference>
<keyword evidence="4" id="KW-1185">Reference proteome</keyword>
<dbReference type="InterPro" id="IPR043153">
    <property type="entry name" value="DENN_C"/>
</dbReference>
<dbReference type="Pfam" id="PF03456">
    <property type="entry name" value="uDENN"/>
    <property type="match status" value="1"/>
</dbReference>
<organism evidence="3 4">
    <name type="scientific">Aphanomyces euteiches</name>
    <dbReference type="NCBI Taxonomy" id="100861"/>
    <lineage>
        <taxon>Eukaryota</taxon>
        <taxon>Sar</taxon>
        <taxon>Stramenopiles</taxon>
        <taxon>Oomycota</taxon>
        <taxon>Saprolegniomycetes</taxon>
        <taxon>Saprolegniales</taxon>
        <taxon>Verrucalvaceae</taxon>
        <taxon>Aphanomyces</taxon>
    </lineage>
</organism>
<dbReference type="EMBL" id="VJMJ01000358">
    <property type="protein sequence ID" value="KAF0721915.1"/>
    <property type="molecule type" value="Genomic_DNA"/>
</dbReference>
<dbReference type="SUPFAM" id="SSF50156">
    <property type="entry name" value="PDZ domain-like"/>
    <property type="match status" value="1"/>
</dbReference>
<dbReference type="VEuPathDB" id="FungiDB:AeMF1_016394"/>
<sequence>MSSPSGPTLVDYFVQVSIVETDTTSVRSIIHRVPSVDRDYFPLPDGVRYFCLPEKLDLRLRAPYERMPSFHSFTLTGGDGSRAFGFALTTYEPSEDGDVSVPLVYCFISHFPFFSLFKHILGWIYYAQGLHPTSMDTAPTNLRRCILPSPRHSSNNQQEESSSSPWPQAIADFVLSSPAPHGGSILDIRLGEGSSSFAYQHALLKSSLPPVDDMCFQLLFQHLSVKNILTVLNCLLLEQRILVHSSHHGLLTPICEALCALLFPFVWEHVYIPMLPMKLIDYLQAPVPFFMGVHTSYLTTRIGADAFSSCVVVHVDKDKVVQPIHSGAVNWSSGTHDAMHDFDLVKFPAAPLATLINDIKAVLDQYQPRANAHTAASNRIRTRRKARTSDALCILKDEEGDAMDDARLHAAPEVEITFGPGPLGITFESTHVWLLSTGLAPSDADSSSLPSNASAVVKAFPQLQNGLPGPAALSGLIAPGSYLLSVNDHSTLHLSFEATCDLLRHEPRPLVLRFQNSTHMPYHNALQFAARVRASSLLSLSSASPRPRQCLAQVEWIDAVRAAFAQFFLGLLRDVAGFVSVQPLFASPETAPSISRRHSMQRFISFDRARFIASQPKASAPFLAALCDTQTFIAFVNDTAVGQLPHLGLDSPFVDLFHECAALQDQAEVAQRLARHTPDETKRVLLHCPGWPAPETPTSHASPQTTLARLLKDLELEMQTTPAVDDVILMESPQKRQSMTRQLEKMMCGGALELDQPRRRRSVSDSAAVELEEELQQALDDEDNVPVRMKKEQQPQDDTGVQLKKPRRFHRQVWSSWRFKPKKQTQL</sequence>
<dbReference type="PROSITE" id="PS50211">
    <property type="entry name" value="DENN"/>
    <property type="match status" value="1"/>
</dbReference>
<reference evidence="3 4" key="1">
    <citation type="submission" date="2019-07" db="EMBL/GenBank/DDBJ databases">
        <title>Genomics analysis of Aphanomyces spp. identifies a new class of oomycete effector associated with host adaptation.</title>
        <authorList>
            <person name="Gaulin E."/>
        </authorList>
    </citation>
    <scope>NUCLEOTIDE SEQUENCE [LARGE SCALE GENOMIC DNA]</scope>
    <source>
        <strain evidence="3 4">ATCC 201684</strain>
    </source>
</reference>
<dbReference type="InterPro" id="IPR037516">
    <property type="entry name" value="Tripartite_DENN"/>
</dbReference>
<dbReference type="AlphaFoldDB" id="A0A6G0W4C6"/>
<dbReference type="PANTHER" id="PTHR12296:SF21">
    <property type="entry name" value="DENN DOMAIN-CONTAINING PROTEIN 3"/>
    <property type="match status" value="1"/>
</dbReference>